<dbReference type="PANTHER" id="PTHR34220">
    <property type="entry name" value="SENSOR HISTIDINE KINASE YPDA"/>
    <property type="match status" value="1"/>
</dbReference>
<dbReference type="InterPro" id="IPR050640">
    <property type="entry name" value="Bact_2-comp_sensor_kinase"/>
</dbReference>
<keyword evidence="5" id="KW-1185">Reference proteome</keyword>
<dbReference type="OrthoDB" id="9776552at2"/>
<dbReference type="PANTHER" id="PTHR34220:SF7">
    <property type="entry name" value="SENSOR HISTIDINE KINASE YPDA"/>
    <property type="match status" value="1"/>
</dbReference>
<sequence>MLTIEAFTIFIALCILAPILGALALLFLLAYENRIDLLEKQKKEMALERDLQEALYIQLNQEIQPHFFFNTLNSMLSLARLGRKDELISGLENFSKLLKHKYITTDRTLTLRKELEYVEYYLAIQRIRFRERLEIVWQTEPQVLSALTIPYLVQTLIENAFKHAFEKNIGRAHLIISANRKGTQVQITVTNNLVVSPKDKEDTIGIGLSNLENRLSLLFSKDEVSIESQINGEWITVSISYPFQYWEEREGYKDEHFSSR</sequence>
<evidence type="ECO:0000256" key="1">
    <source>
        <dbReference type="SAM" id="Coils"/>
    </source>
</evidence>
<evidence type="ECO:0000313" key="4">
    <source>
        <dbReference type="EMBL" id="TQR17747.1"/>
    </source>
</evidence>
<dbReference type="GO" id="GO:0000155">
    <property type="term" value="F:phosphorelay sensor kinase activity"/>
    <property type="evidence" value="ECO:0007669"/>
    <property type="project" value="InterPro"/>
</dbReference>
<feature type="domain" description="Signal transduction histidine kinase internal region" evidence="3">
    <location>
        <begin position="58"/>
        <end position="133"/>
    </location>
</feature>
<name>A0A544TJW2_9BACI</name>
<keyword evidence="2" id="KW-1133">Transmembrane helix</keyword>
<evidence type="ECO:0000259" key="3">
    <source>
        <dbReference type="Pfam" id="PF06580"/>
    </source>
</evidence>
<keyword evidence="2" id="KW-0472">Membrane</keyword>
<keyword evidence="1" id="KW-0175">Coiled coil</keyword>
<gene>
    <name evidence="4" type="ORF">FG383_04045</name>
</gene>
<dbReference type="Gene3D" id="3.30.565.10">
    <property type="entry name" value="Histidine kinase-like ATPase, C-terminal domain"/>
    <property type="match status" value="1"/>
</dbReference>
<organism evidence="4 5">
    <name type="scientific">Psychrobacillus soli</name>
    <dbReference type="NCBI Taxonomy" id="1543965"/>
    <lineage>
        <taxon>Bacteria</taxon>
        <taxon>Bacillati</taxon>
        <taxon>Bacillota</taxon>
        <taxon>Bacilli</taxon>
        <taxon>Bacillales</taxon>
        <taxon>Bacillaceae</taxon>
        <taxon>Psychrobacillus</taxon>
    </lineage>
</organism>
<accession>A0A544TJW2</accession>
<dbReference type="GO" id="GO:0016020">
    <property type="term" value="C:membrane"/>
    <property type="evidence" value="ECO:0007669"/>
    <property type="project" value="InterPro"/>
</dbReference>
<keyword evidence="4" id="KW-0418">Kinase</keyword>
<dbReference type="EMBL" id="VDGG01000006">
    <property type="protein sequence ID" value="TQR17747.1"/>
    <property type="molecule type" value="Genomic_DNA"/>
</dbReference>
<dbReference type="InterPro" id="IPR010559">
    <property type="entry name" value="Sig_transdc_His_kin_internal"/>
</dbReference>
<keyword evidence="4" id="KW-0808">Transferase</keyword>
<dbReference type="Proteomes" id="UP000318937">
    <property type="component" value="Unassembled WGS sequence"/>
</dbReference>
<dbReference type="AlphaFoldDB" id="A0A544TJW2"/>
<feature type="transmembrane region" description="Helical" evidence="2">
    <location>
        <begin position="6"/>
        <end position="31"/>
    </location>
</feature>
<evidence type="ECO:0000313" key="5">
    <source>
        <dbReference type="Proteomes" id="UP000318937"/>
    </source>
</evidence>
<dbReference type="SUPFAM" id="SSF55874">
    <property type="entry name" value="ATPase domain of HSP90 chaperone/DNA topoisomerase II/histidine kinase"/>
    <property type="match status" value="1"/>
</dbReference>
<dbReference type="RefSeq" id="WP_142605572.1">
    <property type="nucleotide sequence ID" value="NZ_VDGG01000006.1"/>
</dbReference>
<dbReference type="Pfam" id="PF06580">
    <property type="entry name" value="His_kinase"/>
    <property type="match status" value="1"/>
</dbReference>
<dbReference type="InterPro" id="IPR036890">
    <property type="entry name" value="HATPase_C_sf"/>
</dbReference>
<comment type="caution">
    <text evidence="4">The sequence shown here is derived from an EMBL/GenBank/DDBJ whole genome shotgun (WGS) entry which is preliminary data.</text>
</comment>
<protein>
    <submittedName>
        <fullName evidence="4">Histidine kinase</fullName>
    </submittedName>
</protein>
<feature type="coiled-coil region" evidence="1">
    <location>
        <begin position="28"/>
        <end position="55"/>
    </location>
</feature>
<proteinExistence type="predicted"/>
<evidence type="ECO:0000256" key="2">
    <source>
        <dbReference type="SAM" id="Phobius"/>
    </source>
</evidence>
<reference evidence="4 5" key="1">
    <citation type="submission" date="2019-05" db="EMBL/GenBank/DDBJ databases">
        <title>Psychrobacillus vulpis sp. nov., a new species isolated from feces of a red fox that inhabits in The Tablas de Daimiel Natural Park, Albacete, Spain.</title>
        <authorList>
            <person name="Rodriguez M."/>
            <person name="Reina J.C."/>
            <person name="Bejar V."/>
            <person name="Llamas I."/>
        </authorList>
    </citation>
    <scope>NUCLEOTIDE SEQUENCE [LARGE SCALE GENOMIC DNA]</scope>
    <source>
        <strain evidence="4 5">NHI-2</strain>
    </source>
</reference>
<keyword evidence="2" id="KW-0812">Transmembrane</keyword>